<reference evidence="7 8" key="1">
    <citation type="journal article" date="2016" name="PLoS ONE">
        <title>Whole-Genome Sequence Analysis of Bombella intestini LMG 28161T, a Novel Acetic Acid Bacterium Isolated from the Crop of a Red-Tailed Bumble Bee, Bombus lapidarius.</title>
        <authorList>
            <person name="Li L."/>
            <person name="Illeghems K."/>
            <person name="Van Kerrebroeck S."/>
            <person name="Borremans W."/>
            <person name="Cleenwerck I."/>
            <person name="Smagghe G."/>
            <person name="De Vuyst L."/>
            <person name="Vandamme P."/>
        </authorList>
    </citation>
    <scope>NUCLEOTIDE SEQUENCE [LARGE SCALE GENOMIC DNA]</scope>
    <source>
        <strain evidence="7 8">R-52487</strain>
    </source>
</reference>
<evidence type="ECO:0000313" key="7">
    <source>
        <dbReference type="EMBL" id="OOL17730.1"/>
    </source>
</evidence>
<dbReference type="OrthoDB" id="9815791at2"/>
<evidence type="ECO:0000259" key="6">
    <source>
        <dbReference type="Pfam" id="PF25137"/>
    </source>
</evidence>
<comment type="similarity">
    <text evidence="2">Belongs to the iron-containing alcohol dehydrogenase family.</text>
</comment>
<dbReference type="GO" id="GO:1990002">
    <property type="term" value="F:methylglyoxal reductase (NADPH) (acetol producing) activity"/>
    <property type="evidence" value="ECO:0007669"/>
    <property type="project" value="TreeGrafter"/>
</dbReference>
<protein>
    <submittedName>
        <fullName evidence="7">Aldehyde reductase</fullName>
    </submittedName>
</protein>
<name>A0A1S8GNR5_9PROT</name>
<dbReference type="GO" id="GO:0008106">
    <property type="term" value="F:alcohol dehydrogenase (NADP+) activity"/>
    <property type="evidence" value="ECO:0007669"/>
    <property type="project" value="TreeGrafter"/>
</dbReference>
<dbReference type="STRING" id="1539051.AL01_07055"/>
<evidence type="ECO:0000259" key="5">
    <source>
        <dbReference type="Pfam" id="PF00465"/>
    </source>
</evidence>
<dbReference type="CDD" id="cd08187">
    <property type="entry name" value="BDH"/>
    <property type="match status" value="1"/>
</dbReference>
<keyword evidence="3" id="KW-0560">Oxidoreductase</keyword>
<dbReference type="GO" id="GO:0005829">
    <property type="term" value="C:cytosol"/>
    <property type="evidence" value="ECO:0007669"/>
    <property type="project" value="TreeGrafter"/>
</dbReference>
<dbReference type="PANTHER" id="PTHR43633">
    <property type="entry name" value="ALCOHOL DEHYDROGENASE YQHD"/>
    <property type="match status" value="1"/>
</dbReference>
<evidence type="ECO:0000256" key="1">
    <source>
        <dbReference type="ARBA" id="ARBA00001962"/>
    </source>
</evidence>
<dbReference type="InterPro" id="IPR018211">
    <property type="entry name" value="ADH_Fe_CS"/>
</dbReference>
<evidence type="ECO:0000256" key="3">
    <source>
        <dbReference type="ARBA" id="ARBA00023002"/>
    </source>
</evidence>
<sequence>MDNFEFYNPTKILFGKGMIAKLDEQLGKQARVLILYGGSSAEKSGTLAEVRKALGNRSFCEFGGIEANPTYETLMKAVDVVRKEKVDFLLAVGGGSVMDGTKFVAAAVPYQGEPWEILLKQGETVKEALPLGTVVTLPATGSEMNNIAVISRKETGDKLAFSSPHVFPVFSVLDPTRTFSLPARQVANGVADSFVHVMEAYMTLPQDAMVQDRYAEGLLLSLHDIAERITKAPSDDYDLRANLMWVATQALNGLIGAGVKQDWATHAIGHELTAKYGIDHARTLAIVFPAMLKERREQKRAKLLQYATRVLGLTEGTEDERIDAAIARVEAFFEGLDIPVRLSAYEIDQTGIDPIIAQLKEHGMTALGEGADITPEISRKVLERSL</sequence>
<dbReference type="Pfam" id="PF00465">
    <property type="entry name" value="Fe-ADH"/>
    <property type="match status" value="1"/>
</dbReference>
<comment type="caution">
    <text evidence="7">The sequence shown here is derived from an EMBL/GenBank/DDBJ whole genome shotgun (WGS) entry which is preliminary data.</text>
</comment>
<feature type="domain" description="Fe-containing alcohol dehydrogenase-like C-terminal" evidence="6">
    <location>
        <begin position="188"/>
        <end position="356"/>
    </location>
</feature>
<dbReference type="PANTHER" id="PTHR43633:SF1">
    <property type="entry name" value="ALCOHOL DEHYDROGENASE YQHD"/>
    <property type="match status" value="1"/>
</dbReference>
<organism evidence="7 8">
    <name type="scientific">Bombella intestini</name>
    <dbReference type="NCBI Taxonomy" id="1539051"/>
    <lineage>
        <taxon>Bacteria</taxon>
        <taxon>Pseudomonadati</taxon>
        <taxon>Pseudomonadota</taxon>
        <taxon>Alphaproteobacteria</taxon>
        <taxon>Acetobacterales</taxon>
        <taxon>Acetobacteraceae</taxon>
        <taxon>Bombella</taxon>
    </lineage>
</organism>
<dbReference type="GO" id="GO:1990362">
    <property type="term" value="F:butanol dehydrogenase (NAD+) activity"/>
    <property type="evidence" value="ECO:0007669"/>
    <property type="project" value="InterPro"/>
</dbReference>
<dbReference type="InterPro" id="IPR044731">
    <property type="entry name" value="BDH-like"/>
</dbReference>
<dbReference type="InterPro" id="IPR056798">
    <property type="entry name" value="ADH_Fe_C"/>
</dbReference>
<dbReference type="InterPro" id="IPR001670">
    <property type="entry name" value="ADH_Fe/GldA"/>
</dbReference>
<dbReference type="Gene3D" id="1.20.1090.10">
    <property type="entry name" value="Dehydroquinate synthase-like - alpha domain"/>
    <property type="match status" value="1"/>
</dbReference>
<dbReference type="Pfam" id="PF25137">
    <property type="entry name" value="ADH_Fe_C"/>
    <property type="match status" value="1"/>
</dbReference>
<dbReference type="EMBL" id="JATM01000004">
    <property type="protein sequence ID" value="OOL17730.1"/>
    <property type="molecule type" value="Genomic_DNA"/>
</dbReference>
<accession>A0A1S8GNR5</accession>
<dbReference type="SUPFAM" id="SSF56796">
    <property type="entry name" value="Dehydroquinate synthase-like"/>
    <property type="match status" value="1"/>
</dbReference>
<dbReference type="RefSeq" id="WP_077396730.1">
    <property type="nucleotide sequence ID" value="NZ_JATM01000004.1"/>
</dbReference>
<comment type="catalytic activity">
    <reaction evidence="4">
        <text>a primary alcohol + NAD(+) = an aldehyde + NADH + H(+)</text>
        <dbReference type="Rhea" id="RHEA:10736"/>
        <dbReference type="ChEBI" id="CHEBI:15378"/>
        <dbReference type="ChEBI" id="CHEBI:15734"/>
        <dbReference type="ChEBI" id="CHEBI:17478"/>
        <dbReference type="ChEBI" id="CHEBI:57540"/>
        <dbReference type="ChEBI" id="CHEBI:57945"/>
        <dbReference type="EC" id="1.1.1.1"/>
    </reaction>
</comment>
<dbReference type="GO" id="GO:0046872">
    <property type="term" value="F:metal ion binding"/>
    <property type="evidence" value="ECO:0007669"/>
    <property type="project" value="InterPro"/>
</dbReference>
<dbReference type="AlphaFoldDB" id="A0A1S8GNR5"/>
<gene>
    <name evidence="7" type="ORF">AL01_07055</name>
</gene>
<dbReference type="PROSITE" id="PS00060">
    <property type="entry name" value="ADH_IRON_2"/>
    <property type="match status" value="1"/>
</dbReference>
<feature type="domain" description="Alcohol dehydrogenase iron-type/glycerol dehydrogenase GldA" evidence="5">
    <location>
        <begin position="9"/>
        <end position="175"/>
    </location>
</feature>
<evidence type="ECO:0000256" key="2">
    <source>
        <dbReference type="ARBA" id="ARBA00007358"/>
    </source>
</evidence>
<dbReference type="FunFam" id="3.40.50.1970:FF:000003">
    <property type="entry name" value="Alcohol dehydrogenase, iron-containing"/>
    <property type="match status" value="1"/>
</dbReference>
<dbReference type="Gene3D" id="3.40.50.1970">
    <property type="match status" value="1"/>
</dbReference>
<dbReference type="Proteomes" id="UP000200980">
    <property type="component" value="Unassembled WGS sequence"/>
</dbReference>
<comment type="cofactor">
    <cofactor evidence="1">
        <name>Fe cation</name>
        <dbReference type="ChEBI" id="CHEBI:24875"/>
    </cofactor>
</comment>
<keyword evidence="8" id="KW-1185">Reference proteome</keyword>
<proteinExistence type="inferred from homology"/>
<evidence type="ECO:0000313" key="8">
    <source>
        <dbReference type="Proteomes" id="UP000200980"/>
    </source>
</evidence>
<evidence type="ECO:0000256" key="4">
    <source>
        <dbReference type="ARBA" id="ARBA00049243"/>
    </source>
</evidence>